<accession>A0A2S6A665</accession>
<dbReference type="EMBL" id="PSZD01000008">
    <property type="protein sequence ID" value="PPJ28053.1"/>
    <property type="molecule type" value="Genomic_DNA"/>
</dbReference>
<dbReference type="InterPro" id="IPR045851">
    <property type="entry name" value="AMP-bd_C_sf"/>
</dbReference>
<dbReference type="GO" id="GO:0031956">
    <property type="term" value="F:medium-chain fatty acid-CoA ligase activity"/>
    <property type="evidence" value="ECO:0007669"/>
    <property type="project" value="TreeGrafter"/>
</dbReference>
<comment type="similarity">
    <text evidence="1">Belongs to the ATP-dependent AMP-binding enzyme family.</text>
</comment>
<dbReference type="GO" id="GO:0006631">
    <property type="term" value="P:fatty acid metabolic process"/>
    <property type="evidence" value="ECO:0007669"/>
    <property type="project" value="TreeGrafter"/>
</dbReference>
<feature type="domain" description="AMP-binding enzyme C-terminal" evidence="4">
    <location>
        <begin position="446"/>
        <end position="522"/>
    </location>
</feature>
<dbReference type="Gene3D" id="3.40.50.12780">
    <property type="entry name" value="N-terminal domain of ligase-like"/>
    <property type="match status" value="1"/>
</dbReference>
<reference evidence="5 6" key="1">
    <citation type="submission" date="2018-02" db="EMBL/GenBank/DDBJ databases">
        <title>8 Nocardia nova and 1 Nocardia cyriacigeorgica strain used for evolution to TMP-SMX.</title>
        <authorList>
            <person name="Mehta H."/>
            <person name="Weng J."/>
            <person name="Shamoo Y."/>
        </authorList>
    </citation>
    <scope>NUCLEOTIDE SEQUENCE [LARGE SCALE GENOMIC DNA]</scope>
    <source>
        <strain evidence="5 6">BAA2227</strain>
    </source>
</reference>
<dbReference type="AlphaFoldDB" id="A0A2S6A665"/>
<keyword evidence="6" id="KW-1185">Reference proteome</keyword>
<dbReference type="RefSeq" id="WP_104363321.1">
    <property type="nucleotide sequence ID" value="NZ_JBITKZ010000008.1"/>
</dbReference>
<protein>
    <submittedName>
        <fullName evidence="5">Cyclohexanecarboxylate-CoA ligase</fullName>
    </submittedName>
</protein>
<keyword evidence="2 5" id="KW-0436">Ligase</keyword>
<dbReference type="PANTHER" id="PTHR43201">
    <property type="entry name" value="ACYL-COA SYNTHETASE"/>
    <property type="match status" value="1"/>
</dbReference>
<dbReference type="InterPro" id="IPR000873">
    <property type="entry name" value="AMP-dep_synth/lig_dom"/>
</dbReference>
<feature type="domain" description="AMP-dependent synthetase/ligase" evidence="3">
    <location>
        <begin position="37"/>
        <end position="395"/>
    </location>
</feature>
<evidence type="ECO:0000313" key="5">
    <source>
        <dbReference type="EMBL" id="PPJ28053.1"/>
    </source>
</evidence>
<organism evidence="5 6">
    <name type="scientific">Nocardia nova</name>
    <dbReference type="NCBI Taxonomy" id="37330"/>
    <lineage>
        <taxon>Bacteria</taxon>
        <taxon>Bacillati</taxon>
        <taxon>Actinomycetota</taxon>
        <taxon>Actinomycetes</taxon>
        <taxon>Mycobacteriales</taxon>
        <taxon>Nocardiaceae</taxon>
        <taxon>Nocardia</taxon>
    </lineage>
</organism>
<dbReference type="InterPro" id="IPR020845">
    <property type="entry name" value="AMP-binding_CS"/>
</dbReference>
<dbReference type="Proteomes" id="UP000238356">
    <property type="component" value="Unassembled WGS sequence"/>
</dbReference>
<dbReference type="Pfam" id="PF00501">
    <property type="entry name" value="AMP-binding"/>
    <property type="match status" value="1"/>
</dbReference>
<dbReference type="PROSITE" id="PS00455">
    <property type="entry name" value="AMP_BINDING"/>
    <property type="match status" value="1"/>
</dbReference>
<proteinExistence type="inferred from homology"/>
<evidence type="ECO:0000259" key="3">
    <source>
        <dbReference type="Pfam" id="PF00501"/>
    </source>
</evidence>
<dbReference type="Pfam" id="PF13193">
    <property type="entry name" value="AMP-binding_C"/>
    <property type="match status" value="1"/>
</dbReference>
<dbReference type="InterPro" id="IPR025110">
    <property type="entry name" value="AMP-bd_C"/>
</dbReference>
<evidence type="ECO:0000259" key="4">
    <source>
        <dbReference type="Pfam" id="PF13193"/>
    </source>
</evidence>
<dbReference type="InterPro" id="IPR042099">
    <property type="entry name" value="ANL_N_sf"/>
</dbReference>
<name>A0A2S6A665_9NOCA</name>
<evidence type="ECO:0000256" key="2">
    <source>
        <dbReference type="ARBA" id="ARBA00022598"/>
    </source>
</evidence>
<sequence>MTTGEITTYDPEALRAKWYRDGWYSDRTLLDAFEAGAESHAGAAVVFVGADTVLETTVGDLHREAQRVAAALQGMGIGPGDAVVVQLPSRFECSVAYEAVLLTGATLVPVVHIYGTAELSFILAESGAKVLIMPERVRSTRYTDRITDLSAVPTLERIVVVGPGECEGATTWAQLDRDGMYRAPQVRSDDVCLLVYTSGTTSAPKGVQHSHNSILAEQRTMPRLQNSSPGAVHLVSFPPGHIAGVGAVLRPILHGTDTVYLENWDPHAAVELIARYGVTSTVGTPFHLTGILNIADRGDKLSTLTELMLGAAAVPDELGRRAAAAGITTYRCYGSTEHPTIAVCGVDDPPDARINTDGVPLPGVQVRVLDPAGRDVAAGVDGEIVTRGPDQFVGYRDRALDRSAFTDDGWMRTGDLGHLDADGRLSITDRIKDVIIRAGETISSGQIEDVLRTHPAVAEGVVVAAPDARYGEVAAAIVVLASGTELDIDELRRHFAASGLAKQKTPEKLMIVDELPRTAVGKIRKADLRRKYFTEVDHT</sequence>
<evidence type="ECO:0000256" key="1">
    <source>
        <dbReference type="ARBA" id="ARBA00006432"/>
    </source>
</evidence>
<evidence type="ECO:0000313" key="6">
    <source>
        <dbReference type="Proteomes" id="UP000238356"/>
    </source>
</evidence>
<dbReference type="SUPFAM" id="SSF56801">
    <property type="entry name" value="Acetyl-CoA synthetase-like"/>
    <property type="match status" value="1"/>
</dbReference>
<dbReference type="Gene3D" id="3.30.300.30">
    <property type="match status" value="1"/>
</dbReference>
<gene>
    <name evidence="5" type="ORF">C5F51_14520</name>
</gene>
<comment type="caution">
    <text evidence="5">The sequence shown here is derived from an EMBL/GenBank/DDBJ whole genome shotgun (WGS) entry which is preliminary data.</text>
</comment>
<dbReference type="PANTHER" id="PTHR43201:SF5">
    <property type="entry name" value="MEDIUM-CHAIN ACYL-COA LIGASE ACSF2, MITOCHONDRIAL"/>
    <property type="match status" value="1"/>
</dbReference>